<comment type="caution">
    <text evidence="3">The sequence shown here is derived from an EMBL/GenBank/DDBJ whole genome shotgun (WGS) entry which is preliminary data.</text>
</comment>
<organism evidence="3 4">
    <name type="scientific">Candidatus Vagococcus giribetii</name>
    <dbReference type="NCBI Taxonomy" id="2230876"/>
    <lineage>
        <taxon>Bacteria</taxon>
        <taxon>Bacillati</taxon>
        <taxon>Bacillota</taxon>
        <taxon>Bacilli</taxon>
        <taxon>Lactobacillales</taxon>
        <taxon>Enterococcaceae</taxon>
        <taxon>Vagococcus</taxon>
    </lineage>
</organism>
<dbReference type="EMBL" id="JAFLVX010000015">
    <property type="protein sequence ID" value="MBO0476476.1"/>
    <property type="molecule type" value="Genomic_DNA"/>
</dbReference>
<sequence length="111" mass="12621">MMKFFRKNNLVVLLGLLVSLACFSPISLANDTYFGEEKETEVGVILEKDTIDSKEKDTIYTPTPAVPVRRLPDTGEIITSFVYIIIGLSLILFIFSLAVVKLLKNDMRWEY</sequence>
<feature type="chain" id="PRO_5047407980" description="Gram-positive cocci surface proteins LPxTG domain-containing protein" evidence="2">
    <location>
        <begin position="30"/>
        <end position="111"/>
    </location>
</feature>
<name>A0ABS3HRT1_9ENTE</name>
<evidence type="ECO:0000256" key="2">
    <source>
        <dbReference type="SAM" id="SignalP"/>
    </source>
</evidence>
<keyword evidence="4" id="KW-1185">Reference proteome</keyword>
<evidence type="ECO:0000313" key="3">
    <source>
        <dbReference type="EMBL" id="MBO0476476.1"/>
    </source>
</evidence>
<dbReference type="RefSeq" id="WP_206965497.1">
    <property type="nucleotide sequence ID" value="NZ_JAFLVX010000015.1"/>
</dbReference>
<keyword evidence="1" id="KW-0812">Transmembrane</keyword>
<feature type="transmembrane region" description="Helical" evidence="1">
    <location>
        <begin position="77"/>
        <end position="100"/>
    </location>
</feature>
<evidence type="ECO:0000256" key="1">
    <source>
        <dbReference type="SAM" id="Phobius"/>
    </source>
</evidence>
<gene>
    <name evidence="3" type="ORF">DOK76_05295</name>
</gene>
<dbReference type="Proteomes" id="UP000664857">
    <property type="component" value="Unassembled WGS sequence"/>
</dbReference>
<feature type="signal peptide" evidence="2">
    <location>
        <begin position="1"/>
        <end position="29"/>
    </location>
</feature>
<accession>A0ABS3HRT1</accession>
<keyword evidence="1" id="KW-1133">Transmembrane helix</keyword>
<protein>
    <recommendedName>
        <fullName evidence="5">Gram-positive cocci surface proteins LPxTG domain-containing protein</fullName>
    </recommendedName>
</protein>
<evidence type="ECO:0008006" key="5">
    <source>
        <dbReference type="Google" id="ProtNLM"/>
    </source>
</evidence>
<evidence type="ECO:0000313" key="4">
    <source>
        <dbReference type="Proteomes" id="UP000664857"/>
    </source>
</evidence>
<reference evidence="3 4" key="1">
    <citation type="submission" date="2021-03" db="EMBL/GenBank/DDBJ databases">
        <title>Enterococcal diversity collection.</title>
        <authorList>
            <person name="Gilmore M.S."/>
            <person name="Schwartzman J."/>
            <person name="Van Tyne D."/>
            <person name="Martin M."/>
            <person name="Earl A.M."/>
            <person name="Manson A.L."/>
            <person name="Straub T."/>
            <person name="Salamzade R."/>
            <person name="Saavedra J."/>
            <person name="Lebreton F."/>
            <person name="Prichula J."/>
            <person name="Schaufler K."/>
            <person name="Gaca A."/>
            <person name="Sgardioli B."/>
            <person name="Wagenaar J."/>
            <person name="Strong T."/>
        </authorList>
    </citation>
    <scope>NUCLEOTIDE SEQUENCE [LARGE SCALE GENOMIC DNA]</scope>
    <source>
        <strain evidence="3 4">DIV0080</strain>
    </source>
</reference>
<proteinExistence type="predicted"/>
<keyword evidence="1" id="KW-0472">Membrane</keyword>
<dbReference type="PROSITE" id="PS51257">
    <property type="entry name" value="PROKAR_LIPOPROTEIN"/>
    <property type="match status" value="1"/>
</dbReference>
<keyword evidence="2" id="KW-0732">Signal</keyword>